<dbReference type="Proteomes" id="UP000789570">
    <property type="component" value="Unassembled WGS sequence"/>
</dbReference>
<name>A0A9N9FYG4_9GLOM</name>
<feature type="compositionally biased region" description="Polar residues" evidence="1">
    <location>
        <begin position="12"/>
        <end position="26"/>
    </location>
</feature>
<evidence type="ECO:0000256" key="1">
    <source>
        <dbReference type="SAM" id="MobiDB-lite"/>
    </source>
</evidence>
<sequence>MDEEIDSRFHYSIQNPENRGSNRSSYGNYGKTAFLSSGSNGNNMGRGVSVMDVLHYGNDQFRGNGASRPKKISFQNANYLSRQNYNDGDKCERSPNSSKCNNISEKNEDRKIYVRGVSSQWSRKEVVREQRINSNVKGENYADTTMVPFECCPNQERIRSLQLSLGQLRRIGVLAGNAWTKEKPKTPCRLVVPNVQSVKTTIPETMSHVQNGEKQYESREDCNNPKNPFMIVEMIANQLDRKRVAKSLNCNFEGGDPSTFIFYMTPVKEYGFDHIILIGEQYAGILFLDCYGRVFEWGSMCNVLRVIGDFWSEVKKESRTTRIFWGLEFDGTIDEYEDVKN</sequence>
<reference evidence="2" key="1">
    <citation type="submission" date="2021-06" db="EMBL/GenBank/DDBJ databases">
        <authorList>
            <person name="Kallberg Y."/>
            <person name="Tangrot J."/>
            <person name="Rosling A."/>
        </authorList>
    </citation>
    <scope>NUCLEOTIDE SEQUENCE</scope>
    <source>
        <strain evidence="2">UK204</strain>
    </source>
</reference>
<dbReference type="OrthoDB" id="2326117at2759"/>
<dbReference type="AlphaFoldDB" id="A0A9N9FYG4"/>
<feature type="non-terminal residue" evidence="2">
    <location>
        <position position="1"/>
    </location>
</feature>
<protein>
    <submittedName>
        <fullName evidence="2">15440_t:CDS:1</fullName>
    </submittedName>
</protein>
<dbReference type="EMBL" id="CAJVPQ010001710">
    <property type="protein sequence ID" value="CAG8566271.1"/>
    <property type="molecule type" value="Genomic_DNA"/>
</dbReference>
<accession>A0A9N9FYG4</accession>
<evidence type="ECO:0000313" key="3">
    <source>
        <dbReference type="Proteomes" id="UP000789570"/>
    </source>
</evidence>
<feature type="region of interest" description="Disordered" evidence="1">
    <location>
        <begin position="84"/>
        <end position="103"/>
    </location>
</feature>
<feature type="compositionally biased region" description="Polar residues" evidence="1">
    <location>
        <begin position="94"/>
        <end position="103"/>
    </location>
</feature>
<comment type="caution">
    <text evidence="2">The sequence shown here is derived from an EMBL/GenBank/DDBJ whole genome shotgun (WGS) entry which is preliminary data.</text>
</comment>
<evidence type="ECO:0000313" key="2">
    <source>
        <dbReference type="EMBL" id="CAG8566271.1"/>
    </source>
</evidence>
<feature type="region of interest" description="Disordered" evidence="1">
    <location>
        <begin position="1"/>
        <end position="26"/>
    </location>
</feature>
<organism evidence="2 3">
    <name type="scientific">Funneliformis caledonium</name>
    <dbReference type="NCBI Taxonomy" id="1117310"/>
    <lineage>
        <taxon>Eukaryota</taxon>
        <taxon>Fungi</taxon>
        <taxon>Fungi incertae sedis</taxon>
        <taxon>Mucoromycota</taxon>
        <taxon>Glomeromycotina</taxon>
        <taxon>Glomeromycetes</taxon>
        <taxon>Glomerales</taxon>
        <taxon>Glomeraceae</taxon>
        <taxon>Funneliformis</taxon>
    </lineage>
</organism>
<keyword evidence="3" id="KW-1185">Reference proteome</keyword>
<proteinExistence type="predicted"/>
<gene>
    <name evidence="2" type="ORF">FCALED_LOCUS6864</name>
</gene>